<dbReference type="PANTHER" id="PTHR12970:SF1">
    <property type="entry name" value="PROTEASOME ASSEMBLY CHAPERONE 2"/>
    <property type="match status" value="1"/>
</dbReference>
<dbReference type="InterPro" id="IPR016562">
    <property type="entry name" value="Proteasome_assmbl_chp_2_euk"/>
</dbReference>
<evidence type="ECO:0000256" key="2">
    <source>
        <dbReference type="ARBA" id="ARBA00023186"/>
    </source>
</evidence>
<comment type="similarity">
    <text evidence="3">Belongs to the PSMG2 family.</text>
</comment>
<evidence type="ECO:0000313" key="5">
    <source>
        <dbReference type="Proteomes" id="UP000233837"/>
    </source>
</evidence>
<dbReference type="PANTHER" id="PTHR12970">
    <property type="entry name" value="PROTEASOME ASSEMBLY CHAPERONE 2"/>
    <property type="match status" value="1"/>
</dbReference>
<dbReference type="STRING" id="906689.A0A2I0WC75"/>
<protein>
    <recommendedName>
        <fullName evidence="1">Proteasome assembly chaperone 2</fullName>
    </recommendedName>
</protein>
<evidence type="ECO:0000256" key="3">
    <source>
        <dbReference type="ARBA" id="ARBA00025745"/>
    </source>
</evidence>
<gene>
    <name evidence="4" type="ORF">MA16_Dca027739</name>
</gene>
<dbReference type="GO" id="GO:0005829">
    <property type="term" value="C:cytosol"/>
    <property type="evidence" value="ECO:0007669"/>
    <property type="project" value="TreeGrafter"/>
</dbReference>
<organism evidence="4 5">
    <name type="scientific">Dendrobium catenatum</name>
    <dbReference type="NCBI Taxonomy" id="906689"/>
    <lineage>
        <taxon>Eukaryota</taxon>
        <taxon>Viridiplantae</taxon>
        <taxon>Streptophyta</taxon>
        <taxon>Embryophyta</taxon>
        <taxon>Tracheophyta</taxon>
        <taxon>Spermatophyta</taxon>
        <taxon>Magnoliopsida</taxon>
        <taxon>Liliopsida</taxon>
        <taxon>Asparagales</taxon>
        <taxon>Orchidaceae</taxon>
        <taxon>Epidendroideae</taxon>
        <taxon>Malaxideae</taxon>
        <taxon>Dendrobiinae</taxon>
        <taxon>Dendrobium</taxon>
    </lineage>
</organism>
<proteinExistence type="inferred from homology"/>
<keyword evidence="2" id="KW-0143">Chaperone</keyword>
<dbReference type="EMBL" id="KZ502762">
    <property type="protein sequence ID" value="PKU73260.1"/>
    <property type="molecule type" value="Genomic_DNA"/>
</dbReference>
<reference evidence="4 5" key="2">
    <citation type="journal article" date="2017" name="Nature">
        <title>The Apostasia genome and the evolution of orchids.</title>
        <authorList>
            <person name="Zhang G.Q."/>
            <person name="Liu K.W."/>
            <person name="Li Z."/>
            <person name="Lohaus R."/>
            <person name="Hsiao Y.Y."/>
            <person name="Niu S.C."/>
            <person name="Wang J.Y."/>
            <person name="Lin Y.C."/>
            <person name="Xu Q."/>
            <person name="Chen L.J."/>
            <person name="Yoshida K."/>
            <person name="Fujiwara S."/>
            <person name="Wang Z.W."/>
            <person name="Zhang Y.Q."/>
            <person name="Mitsuda N."/>
            <person name="Wang M."/>
            <person name="Liu G.H."/>
            <person name="Pecoraro L."/>
            <person name="Huang H.X."/>
            <person name="Xiao X.J."/>
            <person name="Lin M."/>
            <person name="Wu X.Y."/>
            <person name="Wu W.L."/>
            <person name="Chen Y.Y."/>
            <person name="Chang S.B."/>
            <person name="Sakamoto S."/>
            <person name="Ohme-Takagi M."/>
            <person name="Yagi M."/>
            <person name="Zeng S.J."/>
            <person name="Shen C.Y."/>
            <person name="Yeh C.M."/>
            <person name="Luo Y.B."/>
            <person name="Tsai W.C."/>
            <person name="Van de Peer Y."/>
            <person name="Liu Z.J."/>
        </authorList>
    </citation>
    <scope>NUCLEOTIDE SEQUENCE [LARGE SCALE GENOMIC DNA]</scope>
    <source>
        <tissue evidence="4">The whole plant</tissue>
    </source>
</reference>
<dbReference type="Proteomes" id="UP000233837">
    <property type="component" value="Unassembled WGS sequence"/>
</dbReference>
<accession>A0A2I0WC75</accession>
<dbReference type="GO" id="GO:0043248">
    <property type="term" value="P:proteasome assembly"/>
    <property type="evidence" value="ECO:0007669"/>
    <property type="project" value="TreeGrafter"/>
</dbReference>
<evidence type="ECO:0000256" key="1">
    <source>
        <dbReference type="ARBA" id="ARBA00019186"/>
    </source>
</evidence>
<name>A0A2I0WC75_9ASPA</name>
<dbReference type="InterPro" id="IPR038389">
    <property type="entry name" value="PSMG2_sf"/>
</dbReference>
<keyword evidence="5" id="KW-1185">Reference proteome</keyword>
<dbReference type="InterPro" id="IPR019151">
    <property type="entry name" value="Proteasome_assmbl_chaperone_2"/>
</dbReference>
<dbReference type="Gene3D" id="3.40.50.10900">
    <property type="entry name" value="PAC-like subunit"/>
    <property type="match status" value="1"/>
</dbReference>
<dbReference type="GO" id="GO:0005634">
    <property type="term" value="C:nucleus"/>
    <property type="evidence" value="ECO:0007669"/>
    <property type="project" value="TreeGrafter"/>
</dbReference>
<reference evidence="4 5" key="1">
    <citation type="journal article" date="2016" name="Sci. Rep.">
        <title>The Dendrobium catenatum Lindl. genome sequence provides insights into polysaccharide synthase, floral development and adaptive evolution.</title>
        <authorList>
            <person name="Zhang G.Q."/>
            <person name="Xu Q."/>
            <person name="Bian C."/>
            <person name="Tsai W.C."/>
            <person name="Yeh C.M."/>
            <person name="Liu K.W."/>
            <person name="Yoshida K."/>
            <person name="Zhang L.S."/>
            <person name="Chang S.B."/>
            <person name="Chen F."/>
            <person name="Shi Y."/>
            <person name="Su Y.Y."/>
            <person name="Zhang Y.Q."/>
            <person name="Chen L.J."/>
            <person name="Yin Y."/>
            <person name="Lin M."/>
            <person name="Huang H."/>
            <person name="Deng H."/>
            <person name="Wang Z.W."/>
            <person name="Zhu S.L."/>
            <person name="Zhao X."/>
            <person name="Deng C."/>
            <person name="Niu S.C."/>
            <person name="Huang J."/>
            <person name="Wang M."/>
            <person name="Liu G.H."/>
            <person name="Yang H.J."/>
            <person name="Xiao X.J."/>
            <person name="Hsiao Y.Y."/>
            <person name="Wu W.L."/>
            <person name="Chen Y.Y."/>
            <person name="Mitsuda N."/>
            <person name="Ohme-Takagi M."/>
            <person name="Luo Y.B."/>
            <person name="Van de Peer Y."/>
            <person name="Liu Z.J."/>
        </authorList>
    </citation>
    <scope>NUCLEOTIDE SEQUENCE [LARGE SCALE GENOMIC DNA]</scope>
    <source>
        <tissue evidence="4">The whole plant</tissue>
    </source>
</reference>
<dbReference type="Pfam" id="PF09754">
    <property type="entry name" value="PAC2"/>
    <property type="match status" value="1"/>
</dbReference>
<dbReference type="AlphaFoldDB" id="A0A2I0WC75"/>
<sequence>MGFVVEAGKSFSSDCPTLLLPGLSIGNVSQLAIDLLISSLRAKRIAYLDEPSVLPCVGNDAYGPLPEGDLALPLEGL</sequence>
<evidence type="ECO:0000313" key="4">
    <source>
        <dbReference type="EMBL" id="PKU73260.1"/>
    </source>
</evidence>